<protein>
    <recommendedName>
        <fullName evidence="1">Inhibitor I9 domain-containing protein</fullName>
    </recommendedName>
</protein>
<keyword evidence="3" id="KW-1185">Reference proteome</keyword>
<gene>
    <name evidence="2" type="ORF">CITCOLO1_LOCUS16273</name>
</gene>
<dbReference type="Gene3D" id="3.30.70.80">
    <property type="entry name" value="Peptidase S8 propeptide/proteinase inhibitor I9"/>
    <property type="match status" value="1"/>
</dbReference>
<evidence type="ECO:0000313" key="3">
    <source>
        <dbReference type="Proteomes" id="UP001642487"/>
    </source>
</evidence>
<sequence>MYYHSIATTEQKRNLCSCQFIYSSSFSTTQEQHHTMGFREVWLLLSIMLAMSSAAVDKQTYIIHMDTTKMVTANPEQWYKAMIDSVNELSSLDDNKEEASNSAEILYVYKTALS</sequence>
<feature type="domain" description="Inhibitor I9" evidence="1">
    <location>
        <begin position="60"/>
        <end position="113"/>
    </location>
</feature>
<dbReference type="InterPro" id="IPR010259">
    <property type="entry name" value="S8pro/Inhibitor_I9"/>
</dbReference>
<feature type="non-terminal residue" evidence="2">
    <location>
        <position position="1"/>
    </location>
</feature>
<accession>A0ABP0YWZ7</accession>
<evidence type="ECO:0000259" key="1">
    <source>
        <dbReference type="Pfam" id="PF05922"/>
    </source>
</evidence>
<proteinExistence type="predicted"/>
<dbReference type="InterPro" id="IPR037045">
    <property type="entry name" value="S8pro/Inhibitor_I9_sf"/>
</dbReference>
<dbReference type="Pfam" id="PF05922">
    <property type="entry name" value="Inhibitor_I9"/>
    <property type="match status" value="1"/>
</dbReference>
<reference evidence="2 3" key="1">
    <citation type="submission" date="2024-03" db="EMBL/GenBank/DDBJ databases">
        <authorList>
            <person name="Gkanogiannis A."/>
            <person name="Becerra Lopez-Lavalle L."/>
        </authorList>
    </citation>
    <scope>NUCLEOTIDE SEQUENCE [LARGE SCALE GENOMIC DNA]</scope>
</reference>
<dbReference type="Proteomes" id="UP001642487">
    <property type="component" value="Chromosome 6"/>
</dbReference>
<evidence type="ECO:0000313" key="2">
    <source>
        <dbReference type="EMBL" id="CAK9324056.1"/>
    </source>
</evidence>
<name>A0ABP0YWZ7_9ROSI</name>
<organism evidence="2 3">
    <name type="scientific">Citrullus colocynthis</name>
    <name type="common">colocynth</name>
    <dbReference type="NCBI Taxonomy" id="252529"/>
    <lineage>
        <taxon>Eukaryota</taxon>
        <taxon>Viridiplantae</taxon>
        <taxon>Streptophyta</taxon>
        <taxon>Embryophyta</taxon>
        <taxon>Tracheophyta</taxon>
        <taxon>Spermatophyta</taxon>
        <taxon>Magnoliopsida</taxon>
        <taxon>eudicotyledons</taxon>
        <taxon>Gunneridae</taxon>
        <taxon>Pentapetalae</taxon>
        <taxon>rosids</taxon>
        <taxon>fabids</taxon>
        <taxon>Cucurbitales</taxon>
        <taxon>Cucurbitaceae</taxon>
        <taxon>Benincaseae</taxon>
        <taxon>Citrullus</taxon>
    </lineage>
</organism>
<dbReference type="EMBL" id="OZ021740">
    <property type="protein sequence ID" value="CAK9324056.1"/>
    <property type="molecule type" value="Genomic_DNA"/>
</dbReference>